<organism evidence="1 2">
    <name type="scientific">Bordetella genomosp. 11</name>
    <dbReference type="NCBI Taxonomy" id="1416808"/>
    <lineage>
        <taxon>Bacteria</taxon>
        <taxon>Pseudomonadati</taxon>
        <taxon>Pseudomonadota</taxon>
        <taxon>Betaproteobacteria</taxon>
        <taxon>Burkholderiales</taxon>
        <taxon>Alcaligenaceae</taxon>
        <taxon>Bordetella</taxon>
    </lineage>
</organism>
<gene>
    <name evidence="1" type="ORF">CAL28_02980</name>
</gene>
<evidence type="ECO:0000313" key="1">
    <source>
        <dbReference type="EMBL" id="OZI66702.1"/>
    </source>
</evidence>
<dbReference type="AlphaFoldDB" id="A0A261UZC3"/>
<accession>A0A261UZC3</accession>
<keyword evidence="2" id="KW-1185">Reference proteome</keyword>
<comment type="caution">
    <text evidence="1">The sequence shown here is derived from an EMBL/GenBank/DDBJ whole genome shotgun (WGS) entry which is preliminary data.</text>
</comment>
<protein>
    <submittedName>
        <fullName evidence="1">Uncharacterized protein</fullName>
    </submittedName>
</protein>
<reference evidence="2" key="1">
    <citation type="submission" date="2017-05" db="EMBL/GenBank/DDBJ databases">
        <title>Complete and WGS of Bordetella genogroups.</title>
        <authorList>
            <person name="Spilker T."/>
            <person name="Lipuma J."/>
        </authorList>
    </citation>
    <scope>NUCLEOTIDE SEQUENCE [LARGE SCALE GENOMIC DNA]</scope>
    <source>
        <strain evidence="2">AU8856</strain>
    </source>
</reference>
<proteinExistence type="predicted"/>
<dbReference type="EMBL" id="NEVS01000001">
    <property type="protein sequence ID" value="OZI66702.1"/>
    <property type="molecule type" value="Genomic_DNA"/>
</dbReference>
<dbReference type="Proteomes" id="UP000215767">
    <property type="component" value="Unassembled WGS sequence"/>
</dbReference>
<evidence type="ECO:0000313" key="2">
    <source>
        <dbReference type="Proteomes" id="UP000215767"/>
    </source>
</evidence>
<sequence>MAVIKVDLFVRSEVKVETMAFEHMLRSQQFLAMLRYEGHRLHLDDDSLGLITFEKEVRGVEGSVPQFQLERLRLYRAHGRAQHCDPYETQLKQAFVLDLSALEPRAANVTHAPMG</sequence>
<name>A0A261UZC3_9BORD</name>